<dbReference type="Proteomes" id="UP001303046">
    <property type="component" value="Unassembled WGS sequence"/>
</dbReference>
<proteinExistence type="predicted"/>
<evidence type="ECO:0000313" key="1">
    <source>
        <dbReference type="EMBL" id="KAK6756912.1"/>
    </source>
</evidence>
<gene>
    <name evidence="1" type="primary">Necator_chrV.g19792</name>
    <name evidence="1" type="ORF">RB195_015000</name>
</gene>
<reference evidence="1 2" key="1">
    <citation type="submission" date="2023-08" db="EMBL/GenBank/DDBJ databases">
        <title>A Necator americanus chromosomal reference genome.</title>
        <authorList>
            <person name="Ilik V."/>
            <person name="Petrzelkova K.J."/>
            <person name="Pardy F."/>
            <person name="Fuh T."/>
            <person name="Niatou-Singa F.S."/>
            <person name="Gouil Q."/>
            <person name="Baker L."/>
            <person name="Ritchie M.E."/>
            <person name="Jex A.R."/>
            <person name="Gazzola D."/>
            <person name="Li H."/>
            <person name="Toshio Fujiwara R."/>
            <person name="Zhan B."/>
            <person name="Aroian R.V."/>
            <person name="Pafco B."/>
            <person name="Schwarz E.M."/>
        </authorList>
    </citation>
    <scope>NUCLEOTIDE SEQUENCE [LARGE SCALE GENOMIC DNA]</scope>
    <source>
        <strain evidence="1 2">Aroian</strain>
        <tissue evidence="1">Whole animal</tissue>
    </source>
</reference>
<comment type="caution">
    <text evidence="1">The sequence shown here is derived from an EMBL/GenBank/DDBJ whole genome shotgun (WGS) entry which is preliminary data.</text>
</comment>
<evidence type="ECO:0008006" key="3">
    <source>
        <dbReference type="Google" id="ProtNLM"/>
    </source>
</evidence>
<sequence length="171" mass="19097">MCKSFDVTALYTNISNDPAIQAVFELLTEHHTSMNLATTLRKSGLLPWDNGWRRRIAFMPKIEKLGSRWLPRENCSSTRPYAAADVALDKDSKARMSRMRSSGTVAFQKYADIIVIDHQQAAWKVLACVKSSNVPYQVQQVCSNYGAKFECDAPSIEAVQKEEGAAMTESS</sequence>
<dbReference type="EMBL" id="JAVFWL010000005">
    <property type="protein sequence ID" value="KAK6756912.1"/>
    <property type="molecule type" value="Genomic_DNA"/>
</dbReference>
<evidence type="ECO:0000313" key="2">
    <source>
        <dbReference type="Proteomes" id="UP001303046"/>
    </source>
</evidence>
<keyword evidence="2" id="KW-1185">Reference proteome</keyword>
<organism evidence="1 2">
    <name type="scientific">Necator americanus</name>
    <name type="common">Human hookworm</name>
    <dbReference type="NCBI Taxonomy" id="51031"/>
    <lineage>
        <taxon>Eukaryota</taxon>
        <taxon>Metazoa</taxon>
        <taxon>Ecdysozoa</taxon>
        <taxon>Nematoda</taxon>
        <taxon>Chromadorea</taxon>
        <taxon>Rhabditida</taxon>
        <taxon>Rhabditina</taxon>
        <taxon>Rhabditomorpha</taxon>
        <taxon>Strongyloidea</taxon>
        <taxon>Ancylostomatidae</taxon>
        <taxon>Bunostominae</taxon>
        <taxon>Necator</taxon>
    </lineage>
</organism>
<protein>
    <recommendedName>
        <fullName evidence="3">Reverse transcriptase domain-containing protein</fullName>
    </recommendedName>
</protein>
<name>A0ABR1E2I7_NECAM</name>
<accession>A0ABR1E2I7</accession>